<dbReference type="EMBL" id="LPNL01000004">
    <property type="protein sequence ID" value="OEJ87524.1"/>
    <property type="molecule type" value="Genomic_DNA"/>
</dbReference>
<dbReference type="Proteomes" id="UP000095605">
    <property type="component" value="Unassembled WGS sequence"/>
</dbReference>
<evidence type="ECO:0000313" key="7">
    <source>
        <dbReference type="EMBL" id="OEJ87524.1"/>
    </source>
</evidence>
<organism evidence="7 8">
    <name type="scientific">Hanseniaspora opuntiae</name>
    <dbReference type="NCBI Taxonomy" id="211096"/>
    <lineage>
        <taxon>Eukaryota</taxon>
        <taxon>Fungi</taxon>
        <taxon>Dikarya</taxon>
        <taxon>Ascomycota</taxon>
        <taxon>Saccharomycotina</taxon>
        <taxon>Saccharomycetes</taxon>
        <taxon>Saccharomycodales</taxon>
        <taxon>Saccharomycodaceae</taxon>
        <taxon>Hanseniaspora</taxon>
    </lineage>
</organism>
<evidence type="ECO:0000259" key="6">
    <source>
        <dbReference type="PROSITE" id="PS50103"/>
    </source>
</evidence>
<dbReference type="InterPro" id="IPR000571">
    <property type="entry name" value="Znf_CCCH"/>
</dbReference>
<evidence type="ECO:0000256" key="1">
    <source>
        <dbReference type="ARBA" id="ARBA00022723"/>
    </source>
</evidence>
<dbReference type="InterPro" id="IPR032378">
    <property type="entry name" value="ZC3H15/TMA46_C"/>
</dbReference>
<proteinExistence type="predicted"/>
<dbReference type="SUPFAM" id="SSF90229">
    <property type="entry name" value="CCCH zinc finger"/>
    <property type="match status" value="1"/>
</dbReference>
<gene>
    <name evidence="7" type="ORF">AWRI3578_g2147</name>
</gene>
<evidence type="ECO:0000256" key="4">
    <source>
        <dbReference type="PROSITE-ProRule" id="PRU00723"/>
    </source>
</evidence>
<evidence type="ECO:0000313" key="8">
    <source>
        <dbReference type="Proteomes" id="UP000095605"/>
    </source>
</evidence>
<dbReference type="GO" id="GO:0008270">
    <property type="term" value="F:zinc ion binding"/>
    <property type="evidence" value="ECO:0007669"/>
    <property type="project" value="UniProtKB-KW"/>
</dbReference>
<dbReference type="AlphaFoldDB" id="A0A1E5RL08"/>
<feature type="region of interest" description="Disordered" evidence="5">
    <location>
        <begin position="1"/>
        <end position="35"/>
    </location>
</feature>
<sequence>MPPKKGKQKEVKKKTSNVDKTFGMKNKKGSKAKKQIEQMNKQNFDFKKDEMRKLKEQQRFMKEQEELTKKMLFNPVIKQPVVAKGVDPKTVLCPMFKLNNCNKGSNCKFSHDATLVAKFIEAQNEKRKEEEKAKQKEKPKVLNKKGNEITSTDIICKYMIEMMEKQLWGFRLEEKHMEETQCKYVHELPEGYIVKTAEQKRLEREMQENMPKITIEQFVEQEREALDRDNLTPLTHDLFKEINLKHKLLRLKIKENKAKENNNGKVEKSKKTGREIVQEKMKNNKSWFEEVDVNDTGNEFDIKVYRDRQEADDEKLNTETENVDLENVVISA</sequence>
<keyword evidence="1 4" id="KW-0479">Metal-binding</keyword>
<comment type="caution">
    <text evidence="7">The sequence shown here is derived from an EMBL/GenBank/DDBJ whole genome shotgun (WGS) entry which is preliminary data.</text>
</comment>
<reference evidence="8" key="1">
    <citation type="journal article" date="2016" name="Genome Announc.">
        <title>Genome sequences of three species of Hanseniaspora isolated from spontaneous wine fermentations.</title>
        <authorList>
            <person name="Sternes P.R."/>
            <person name="Lee D."/>
            <person name="Kutyna D.R."/>
            <person name="Borneman A.R."/>
        </authorList>
    </citation>
    <scope>NUCLEOTIDE SEQUENCE [LARGE SCALE GENOMIC DNA]</scope>
    <source>
        <strain evidence="8">AWRI3578</strain>
    </source>
</reference>
<evidence type="ECO:0000256" key="5">
    <source>
        <dbReference type="SAM" id="MobiDB-lite"/>
    </source>
</evidence>
<name>A0A1E5RL08_9ASCO</name>
<dbReference type="PANTHER" id="PTHR12681">
    <property type="entry name" value="ZINC FINGER-CONTAINING PROTEIN P48ZNF"/>
    <property type="match status" value="1"/>
</dbReference>
<dbReference type="Gene3D" id="6.20.400.10">
    <property type="match status" value="1"/>
</dbReference>
<keyword evidence="2 4" id="KW-0863">Zinc-finger</keyword>
<feature type="compositionally biased region" description="Basic residues" evidence="5">
    <location>
        <begin position="1"/>
        <end position="15"/>
    </location>
</feature>
<evidence type="ECO:0000256" key="3">
    <source>
        <dbReference type="ARBA" id="ARBA00022833"/>
    </source>
</evidence>
<dbReference type="Pfam" id="PF16543">
    <property type="entry name" value="DFRP_C"/>
    <property type="match status" value="1"/>
</dbReference>
<keyword evidence="3 4" id="KW-0862">Zinc</keyword>
<dbReference type="Gene3D" id="4.10.1000.10">
    <property type="entry name" value="Zinc finger, CCCH-type"/>
    <property type="match status" value="1"/>
</dbReference>
<dbReference type="GO" id="GO:0005829">
    <property type="term" value="C:cytosol"/>
    <property type="evidence" value="ECO:0007669"/>
    <property type="project" value="TreeGrafter"/>
</dbReference>
<accession>A0A1E5RL08</accession>
<dbReference type="InterPro" id="IPR036855">
    <property type="entry name" value="Znf_CCCH_sf"/>
</dbReference>
<dbReference type="SMART" id="SM00356">
    <property type="entry name" value="ZnF_C3H1"/>
    <property type="match status" value="1"/>
</dbReference>
<feature type="zinc finger region" description="C3H1-type" evidence="4">
    <location>
        <begin position="87"/>
        <end position="114"/>
    </location>
</feature>
<dbReference type="Pfam" id="PF00642">
    <property type="entry name" value="zf-CCCH"/>
    <property type="match status" value="1"/>
</dbReference>
<feature type="domain" description="C3H1-type" evidence="6">
    <location>
        <begin position="87"/>
        <end position="114"/>
    </location>
</feature>
<dbReference type="GO" id="GO:0003729">
    <property type="term" value="F:mRNA binding"/>
    <property type="evidence" value="ECO:0007669"/>
    <property type="project" value="TreeGrafter"/>
</dbReference>
<protein>
    <submittedName>
        <fullName evidence="7">Translation machinery-associated protein 46</fullName>
    </submittedName>
</protein>
<dbReference type="PROSITE" id="PS50103">
    <property type="entry name" value="ZF_C3H1"/>
    <property type="match status" value="1"/>
</dbReference>
<evidence type="ECO:0000256" key="2">
    <source>
        <dbReference type="ARBA" id="ARBA00022771"/>
    </source>
</evidence>
<dbReference type="OrthoDB" id="278280at2759"/>
<keyword evidence="8" id="KW-1185">Reference proteome</keyword>
<dbReference type="PANTHER" id="PTHR12681:SF0">
    <property type="entry name" value="ZINC FINGER CCCH DOMAIN-CONTAINING PROTEIN 15"/>
    <property type="match status" value="1"/>
</dbReference>
<dbReference type="GO" id="GO:0002181">
    <property type="term" value="P:cytoplasmic translation"/>
    <property type="evidence" value="ECO:0007669"/>
    <property type="project" value="TreeGrafter"/>
</dbReference>